<dbReference type="GO" id="GO:0006782">
    <property type="term" value="P:protoporphyrinogen IX biosynthetic process"/>
    <property type="evidence" value="ECO:0007669"/>
    <property type="project" value="UniProtKB-UniRule"/>
</dbReference>
<evidence type="ECO:0000256" key="4">
    <source>
        <dbReference type="ARBA" id="ARBA00017504"/>
    </source>
</evidence>
<evidence type="ECO:0000256" key="8">
    <source>
        <dbReference type="ARBA" id="ARBA00022723"/>
    </source>
</evidence>
<dbReference type="EC" id="1.3.99.-" evidence="14 15"/>
<keyword evidence="17" id="KW-1185">Reference proteome</keyword>
<evidence type="ECO:0000256" key="5">
    <source>
        <dbReference type="ARBA" id="ARBA00022475"/>
    </source>
</evidence>
<dbReference type="UniPathway" id="UPA00251">
    <property type="reaction ID" value="UER00324"/>
</dbReference>
<comment type="subcellular location">
    <subcellularLocation>
        <location evidence="1 14">Cell membrane</location>
        <topology evidence="1 14">Multi-pass membrane protein</topology>
    </subcellularLocation>
</comment>
<feature type="transmembrane region" description="Helical" evidence="14">
    <location>
        <begin position="6"/>
        <end position="27"/>
    </location>
</feature>
<evidence type="ECO:0000313" key="17">
    <source>
        <dbReference type="Proteomes" id="UP000199233"/>
    </source>
</evidence>
<dbReference type="GO" id="GO:0005886">
    <property type="term" value="C:plasma membrane"/>
    <property type="evidence" value="ECO:0007669"/>
    <property type="project" value="UniProtKB-SubCell"/>
</dbReference>
<evidence type="ECO:0000256" key="6">
    <source>
        <dbReference type="ARBA" id="ARBA00022617"/>
    </source>
</evidence>
<proteinExistence type="inferred from homology"/>
<evidence type="ECO:0000256" key="1">
    <source>
        <dbReference type="ARBA" id="ARBA00004651"/>
    </source>
</evidence>
<sequence length="139" mass="16198">MLWTKAAHLFFLIAWFAGLFYLPRLYVYHCEVQDKAGHARFCTMERRLYLMTTLGMIGTWVFGVWTLWLGPQIWLHAGWLHAKLTLVVLLSAYHGWLKTRLRAFAQGRNDKSAKFYRAMNEVPTLLLAAIVILVVLKPF</sequence>
<dbReference type="NCBIfam" id="TIGR00701">
    <property type="entry name" value="protoporphyrinogen oxidase HemJ"/>
    <property type="match status" value="1"/>
</dbReference>
<feature type="binding site" description="axial binding residue" evidence="14">
    <location>
        <position position="8"/>
    </location>
    <ligand>
        <name>heme</name>
        <dbReference type="ChEBI" id="CHEBI:30413"/>
    </ligand>
    <ligandPart>
        <name>Fe</name>
        <dbReference type="ChEBI" id="CHEBI:18248"/>
    </ligandPart>
</feature>
<comment type="cofactor">
    <cofactor evidence="14 15">
        <name>heme b</name>
        <dbReference type="ChEBI" id="CHEBI:60344"/>
    </cofactor>
    <text evidence="14 15">Binds 1 heme b (iron(II)-protoporphyrin IX) group per subunit.</text>
</comment>
<keyword evidence="9 14" id="KW-1133">Transmembrane helix</keyword>
<organism evidence="16 17">
    <name type="scientific">Solimonas aquatica</name>
    <dbReference type="NCBI Taxonomy" id="489703"/>
    <lineage>
        <taxon>Bacteria</taxon>
        <taxon>Pseudomonadati</taxon>
        <taxon>Pseudomonadota</taxon>
        <taxon>Gammaproteobacteria</taxon>
        <taxon>Nevskiales</taxon>
        <taxon>Nevskiaceae</taxon>
        <taxon>Solimonas</taxon>
    </lineage>
</organism>
<evidence type="ECO:0000256" key="9">
    <source>
        <dbReference type="ARBA" id="ARBA00022989"/>
    </source>
</evidence>
<dbReference type="GO" id="GO:0046872">
    <property type="term" value="F:metal ion binding"/>
    <property type="evidence" value="ECO:0007669"/>
    <property type="project" value="UniProtKB-UniRule"/>
</dbReference>
<evidence type="ECO:0000256" key="13">
    <source>
        <dbReference type="ARBA" id="ARBA00048390"/>
    </source>
</evidence>
<evidence type="ECO:0000256" key="15">
    <source>
        <dbReference type="PIRNR" id="PIRNR004638"/>
    </source>
</evidence>
<feature type="binding site" description="axial binding residue" evidence="14">
    <location>
        <position position="83"/>
    </location>
    <ligand>
        <name>heme</name>
        <dbReference type="ChEBI" id="CHEBI:30413"/>
    </ligand>
    <ligandPart>
        <name>Fe</name>
        <dbReference type="ChEBI" id="CHEBI:18248"/>
    </ligandPart>
</feature>
<feature type="transmembrane region" description="Helical" evidence="14">
    <location>
        <begin position="118"/>
        <end position="136"/>
    </location>
</feature>
<evidence type="ECO:0000256" key="11">
    <source>
        <dbReference type="ARBA" id="ARBA00023004"/>
    </source>
</evidence>
<dbReference type="PIRSF" id="PIRSF004638">
    <property type="entry name" value="UCP004638"/>
    <property type="match status" value="1"/>
</dbReference>
<keyword evidence="6 14" id="KW-0349">Heme</keyword>
<keyword evidence="8 14" id="KW-0479">Metal-binding</keyword>
<dbReference type="HAMAP" id="MF_02239">
    <property type="entry name" value="HemJ"/>
    <property type="match status" value="1"/>
</dbReference>
<protein>
    <recommendedName>
        <fullName evidence="4 14">Protoporphyrinogen IX oxidase</fullName>
        <shortName evidence="14">PPO</shortName>
        <ecNumber evidence="14 15">1.3.99.-</ecNumber>
    </recommendedName>
</protein>
<dbReference type="PANTHER" id="PTHR40255:SF1">
    <property type="entry name" value="PROTOPORPHYRINOGEN IX OXIDASE"/>
    <property type="match status" value="1"/>
</dbReference>
<keyword evidence="10 14" id="KW-0560">Oxidoreductase</keyword>
<evidence type="ECO:0000256" key="12">
    <source>
        <dbReference type="ARBA" id="ARBA00023136"/>
    </source>
</evidence>
<comment type="subunit">
    <text evidence="14">Homodimer.</text>
</comment>
<evidence type="ECO:0000256" key="2">
    <source>
        <dbReference type="ARBA" id="ARBA00005073"/>
    </source>
</evidence>
<accession>A0A1H9EF95</accession>
<keyword evidence="7 14" id="KW-0812">Transmembrane</keyword>
<evidence type="ECO:0000256" key="3">
    <source>
        <dbReference type="ARBA" id="ARBA00006501"/>
    </source>
</evidence>
<comment type="catalytic activity">
    <reaction evidence="13 14 15">
        <text>protoporphyrinogen IX + 3 A = protoporphyrin IX + 3 AH2</text>
        <dbReference type="Rhea" id="RHEA:62000"/>
        <dbReference type="ChEBI" id="CHEBI:13193"/>
        <dbReference type="ChEBI" id="CHEBI:17499"/>
        <dbReference type="ChEBI" id="CHEBI:57306"/>
        <dbReference type="ChEBI" id="CHEBI:57307"/>
    </reaction>
</comment>
<evidence type="ECO:0000256" key="14">
    <source>
        <dbReference type="HAMAP-Rule" id="MF_02239"/>
    </source>
</evidence>
<comment type="function">
    <text evidence="14 15">Catalyzes the oxidation of protoporphyrinogen IX to protoporphyrin IX.</text>
</comment>
<keyword evidence="11 14" id="KW-0408">Iron</keyword>
<dbReference type="InterPro" id="IPR005265">
    <property type="entry name" value="HemJ-like"/>
</dbReference>
<dbReference type="RefSeq" id="WP_093283905.1">
    <property type="nucleotide sequence ID" value="NZ_FOFS01000005.1"/>
</dbReference>
<dbReference type="PANTHER" id="PTHR40255">
    <property type="entry name" value="UPF0093 MEMBRANE PROTEIN SLR1790"/>
    <property type="match status" value="1"/>
</dbReference>
<comment type="pathway">
    <text evidence="2 14 15">Porphyrin-containing compound metabolism; protoporphyrin-IX biosynthesis; protoporphyrin-IX from protoporphyrinogen-IX: step 1/1.</text>
</comment>
<dbReference type="STRING" id="489703.SAMN04488038_10512"/>
<reference evidence="16 17" key="1">
    <citation type="submission" date="2016-10" db="EMBL/GenBank/DDBJ databases">
        <authorList>
            <person name="de Groot N.N."/>
        </authorList>
    </citation>
    <scope>NUCLEOTIDE SEQUENCE [LARGE SCALE GENOMIC DNA]</scope>
    <source>
        <strain evidence="16 17">DSM 25927</strain>
    </source>
</reference>
<feature type="transmembrane region" description="Helical" evidence="14">
    <location>
        <begin position="48"/>
        <end position="68"/>
    </location>
</feature>
<dbReference type="GO" id="GO:0070818">
    <property type="term" value="F:protoporphyrinogen oxidase activity"/>
    <property type="evidence" value="ECO:0007669"/>
    <property type="project" value="UniProtKB-UniRule"/>
</dbReference>
<dbReference type="Proteomes" id="UP000199233">
    <property type="component" value="Unassembled WGS sequence"/>
</dbReference>
<evidence type="ECO:0000256" key="10">
    <source>
        <dbReference type="ARBA" id="ARBA00023002"/>
    </source>
</evidence>
<gene>
    <name evidence="16" type="ORF">SAMN04488038_10512</name>
</gene>
<dbReference type="OrthoDB" id="9800824at2"/>
<evidence type="ECO:0000313" key="16">
    <source>
        <dbReference type="EMBL" id="SEQ24227.1"/>
    </source>
</evidence>
<dbReference type="AlphaFoldDB" id="A0A1H9EF95"/>
<dbReference type="EMBL" id="FOFS01000005">
    <property type="protein sequence ID" value="SEQ24227.1"/>
    <property type="molecule type" value="Genomic_DNA"/>
</dbReference>
<name>A0A1H9EF95_9GAMM</name>
<comment type="similarity">
    <text evidence="3 14 15">Belongs to the HemJ family.</text>
</comment>
<dbReference type="Pfam" id="PF03653">
    <property type="entry name" value="UPF0093"/>
    <property type="match status" value="1"/>
</dbReference>
<keyword evidence="5 14" id="KW-1003">Cell membrane</keyword>
<feature type="transmembrane region" description="Helical" evidence="14">
    <location>
        <begin position="74"/>
        <end position="97"/>
    </location>
</feature>
<evidence type="ECO:0000256" key="7">
    <source>
        <dbReference type="ARBA" id="ARBA00022692"/>
    </source>
</evidence>
<keyword evidence="12 14" id="KW-0472">Membrane</keyword>